<comment type="similarity">
    <text evidence="1 9 10">Belongs to the class-I aminoacyl-tRNA synthetase family.</text>
</comment>
<dbReference type="RefSeq" id="WP_100254961.1">
    <property type="nucleotide sequence ID" value="NZ_CP024870.1"/>
</dbReference>
<dbReference type="PROSITE" id="PS00178">
    <property type="entry name" value="AA_TRNA_LIGASE_I"/>
    <property type="match status" value="1"/>
</dbReference>
<dbReference type="Pfam" id="PF03485">
    <property type="entry name" value="Arg_tRNA_synt_N"/>
    <property type="match status" value="1"/>
</dbReference>
<proteinExistence type="inferred from homology"/>
<evidence type="ECO:0000259" key="12">
    <source>
        <dbReference type="SMART" id="SM01016"/>
    </source>
</evidence>
<dbReference type="SMART" id="SM00836">
    <property type="entry name" value="DALR_1"/>
    <property type="match status" value="1"/>
</dbReference>
<dbReference type="SUPFAM" id="SSF47323">
    <property type="entry name" value="Anticodon-binding domain of a subclass of class I aminoacyl-tRNA synthetases"/>
    <property type="match status" value="1"/>
</dbReference>
<keyword evidence="6 9" id="KW-0648">Protein biosynthesis</keyword>
<dbReference type="Pfam" id="PF00750">
    <property type="entry name" value="tRNA-synt_1d"/>
    <property type="match status" value="1"/>
</dbReference>
<evidence type="ECO:0000256" key="9">
    <source>
        <dbReference type="HAMAP-Rule" id="MF_00123"/>
    </source>
</evidence>
<dbReference type="EC" id="6.1.1.19" evidence="9"/>
<dbReference type="InterPro" id="IPR036695">
    <property type="entry name" value="Arg-tRNA-synth_N_sf"/>
</dbReference>
<dbReference type="AlphaFoldDB" id="A0A2K8KQ38"/>
<dbReference type="InterPro" id="IPR001278">
    <property type="entry name" value="Arg-tRNA-ligase"/>
</dbReference>
<keyword evidence="3 9" id="KW-0436">Ligase</keyword>
<evidence type="ECO:0000256" key="8">
    <source>
        <dbReference type="ARBA" id="ARBA00049339"/>
    </source>
</evidence>
<evidence type="ECO:0000256" key="3">
    <source>
        <dbReference type="ARBA" id="ARBA00022598"/>
    </source>
</evidence>
<evidence type="ECO:0000313" key="13">
    <source>
        <dbReference type="EMBL" id="ATX71426.1"/>
    </source>
</evidence>
<reference evidence="13 14" key="1">
    <citation type="submission" date="2017-11" db="EMBL/GenBank/DDBJ databases">
        <title>Complete genome sequence of Spiroplasma clarkii CN-5 (DSM 19994).</title>
        <authorList>
            <person name="Tsai Y.-M."/>
            <person name="Chang A."/>
            <person name="Lo W.-S."/>
            <person name="Kuo C.-H."/>
        </authorList>
    </citation>
    <scope>NUCLEOTIDE SEQUENCE [LARGE SCALE GENOMIC DNA]</scope>
    <source>
        <strain evidence="13 14">CN-5</strain>
    </source>
</reference>
<organism evidence="13 14">
    <name type="scientific">Spiroplasma clarkii</name>
    <dbReference type="NCBI Taxonomy" id="2139"/>
    <lineage>
        <taxon>Bacteria</taxon>
        <taxon>Bacillati</taxon>
        <taxon>Mycoplasmatota</taxon>
        <taxon>Mollicutes</taxon>
        <taxon>Entomoplasmatales</taxon>
        <taxon>Spiroplasmataceae</taxon>
        <taxon>Spiroplasma</taxon>
    </lineage>
</organism>
<evidence type="ECO:0000256" key="2">
    <source>
        <dbReference type="ARBA" id="ARBA00022490"/>
    </source>
</evidence>
<dbReference type="SUPFAM" id="SSF52374">
    <property type="entry name" value="Nucleotidylyl transferase"/>
    <property type="match status" value="1"/>
</dbReference>
<protein>
    <recommendedName>
        <fullName evidence="9">Arginine--tRNA ligase</fullName>
        <ecNumber evidence="9">6.1.1.19</ecNumber>
    </recommendedName>
    <alternativeName>
        <fullName evidence="9">Arginyl-tRNA synthetase</fullName>
        <shortName evidence="9">ArgRS</shortName>
    </alternativeName>
</protein>
<keyword evidence="5 9" id="KW-0067">ATP-binding</keyword>
<feature type="short sequence motif" description="'HIGH' region" evidence="9">
    <location>
        <begin position="122"/>
        <end position="132"/>
    </location>
</feature>
<keyword evidence="14" id="KW-1185">Reference proteome</keyword>
<keyword evidence="2 9" id="KW-0963">Cytoplasm</keyword>
<dbReference type="InterPro" id="IPR005148">
    <property type="entry name" value="Arg-tRNA-synth_N"/>
</dbReference>
<dbReference type="PANTHER" id="PTHR11956:SF5">
    <property type="entry name" value="ARGININE--TRNA LIGASE, CYTOPLASMIC"/>
    <property type="match status" value="1"/>
</dbReference>
<dbReference type="GO" id="GO:0006420">
    <property type="term" value="P:arginyl-tRNA aminoacylation"/>
    <property type="evidence" value="ECO:0007669"/>
    <property type="project" value="UniProtKB-UniRule"/>
</dbReference>
<dbReference type="Gene3D" id="3.30.1360.70">
    <property type="entry name" value="Arginyl tRNA synthetase N-terminal domain"/>
    <property type="match status" value="1"/>
</dbReference>
<dbReference type="Proteomes" id="UP000231179">
    <property type="component" value="Chromosome"/>
</dbReference>
<evidence type="ECO:0000313" key="14">
    <source>
        <dbReference type="Proteomes" id="UP000231179"/>
    </source>
</evidence>
<evidence type="ECO:0000256" key="5">
    <source>
        <dbReference type="ARBA" id="ARBA00022840"/>
    </source>
</evidence>
<dbReference type="PRINTS" id="PR01038">
    <property type="entry name" value="TRNASYNTHARG"/>
</dbReference>
<gene>
    <name evidence="9 13" type="primary">argS</name>
    <name evidence="13" type="ORF">SCLAR_v1c11260</name>
</gene>
<dbReference type="InterPro" id="IPR014729">
    <property type="entry name" value="Rossmann-like_a/b/a_fold"/>
</dbReference>
<dbReference type="InterPro" id="IPR001412">
    <property type="entry name" value="aa-tRNA-synth_I_CS"/>
</dbReference>
<dbReference type="SUPFAM" id="SSF55190">
    <property type="entry name" value="Arginyl-tRNA synthetase (ArgRS), N-terminal 'additional' domain"/>
    <property type="match status" value="1"/>
</dbReference>
<accession>A0A2K8KQ38</accession>
<comment type="catalytic activity">
    <reaction evidence="8 9">
        <text>tRNA(Arg) + L-arginine + ATP = L-arginyl-tRNA(Arg) + AMP + diphosphate</text>
        <dbReference type="Rhea" id="RHEA:20301"/>
        <dbReference type="Rhea" id="RHEA-COMP:9658"/>
        <dbReference type="Rhea" id="RHEA-COMP:9673"/>
        <dbReference type="ChEBI" id="CHEBI:30616"/>
        <dbReference type="ChEBI" id="CHEBI:32682"/>
        <dbReference type="ChEBI" id="CHEBI:33019"/>
        <dbReference type="ChEBI" id="CHEBI:78442"/>
        <dbReference type="ChEBI" id="CHEBI:78513"/>
        <dbReference type="ChEBI" id="CHEBI:456215"/>
        <dbReference type="EC" id="6.1.1.19"/>
    </reaction>
</comment>
<evidence type="ECO:0000256" key="10">
    <source>
        <dbReference type="RuleBase" id="RU363038"/>
    </source>
</evidence>
<evidence type="ECO:0000256" key="7">
    <source>
        <dbReference type="ARBA" id="ARBA00023146"/>
    </source>
</evidence>
<dbReference type="Gene3D" id="3.40.50.620">
    <property type="entry name" value="HUPs"/>
    <property type="match status" value="1"/>
</dbReference>
<dbReference type="CDD" id="cd00671">
    <property type="entry name" value="ArgRS_core"/>
    <property type="match status" value="1"/>
</dbReference>
<keyword evidence="4 9" id="KW-0547">Nucleotide-binding</keyword>
<dbReference type="InterPro" id="IPR035684">
    <property type="entry name" value="ArgRS_core"/>
</dbReference>
<name>A0A2K8KQ38_9MOLU</name>
<dbReference type="HAMAP" id="MF_00123">
    <property type="entry name" value="Arg_tRNA_synth"/>
    <property type="match status" value="1"/>
</dbReference>
<dbReference type="GO" id="GO:0005737">
    <property type="term" value="C:cytoplasm"/>
    <property type="evidence" value="ECO:0007669"/>
    <property type="project" value="UniProtKB-SubCell"/>
</dbReference>
<dbReference type="Gene3D" id="1.10.730.10">
    <property type="entry name" value="Isoleucyl-tRNA Synthetase, Domain 1"/>
    <property type="match status" value="1"/>
</dbReference>
<dbReference type="PANTHER" id="PTHR11956">
    <property type="entry name" value="ARGINYL-TRNA SYNTHETASE"/>
    <property type="match status" value="1"/>
</dbReference>
<feature type="domain" description="Arginyl tRNA synthetase N-terminal" evidence="12">
    <location>
        <begin position="2"/>
        <end position="86"/>
    </location>
</feature>
<dbReference type="SMART" id="SM01016">
    <property type="entry name" value="Arg_tRNA_synt_N"/>
    <property type="match status" value="1"/>
</dbReference>
<dbReference type="Pfam" id="PF05746">
    <property type="entry name" value="DALR_1"/>
    <property type="match status" value="1"/>
</dbReference>
<evidence type="ECO:0000256" key="6">
    <source>
        <dbReference type="ARBA" id="ARBA00022917"/>
    </source>
</evidence>
<feature type="domain" description="DALR anticodon binding" evidence="11">
    <location>
        <begin position="435"/>
        <end position="553"/>
    </location>
</feature>
<dbReference type="GO" id="GO:0004814">
    <property type="term" value="F:arginine-tRNA ligase activity"/>
    <property type="evidence" value="ECO:0007669"/>
    <property type="project" value="UniProtKB-UniRule"/>
</dbReference>
<comment type="subcellular location">
    <subcellularLocation>
        <location evidence="9">Cytoplasm</location>
    </subcellularLocation>
</comment>
<sequence>MSLLVEKITSAFEEIKKKHKLQGEVLIEKPREENNGDFATNFAMINSKLNSKNPRDLAQLVVNDLRNLDIFSSVDIAGPGFINMKLNDALFKDILSEVIAKKQNYGKSQPKKYKYNLELVSANPTGYLHIGHARNGAIGDSVARILRFAGYEVETEYYTNDAGNQINIAASTLFYHYKQLLGKEVTKPEEMYGGDMYAEVAKKLIDEYGDKYQDLDIVENKISDPEVHEIFKQKSITLFMKEIKQQLIDLGVQIDLYTSEAEMYSNHAIEDMLAIYKKLGKAYDKDGAIWLKTTEFGDDKDRVLVKSNGDFTYITPDLACHNIRFNRSKSDKYINFWGGDHHGYIIRMNAGLALLGHKLGLLDIDMIQMVRLMKDGQEYKMSKRKGTAVWLIDLMEMVGKDSIRYMLVSKTPSSHMDFDLDVAVQKNSTNPVYYAQYATARCSKIINKAKADGLYDEKISFDLLTSVKERQLLILLDSFNKTVEYAASSRLPNIICDFIQNLAKRFHSYYADVKFFDIADEKLTKQRVQLVSAIYQVLANAFDLVGIEVINEM</sequence>
<comment type="subunit">
    <text evidence="9">Monomer.</text>
</comment>
<dbReference type="EMBL" id="CP024870">
    <property type="protein sequence ID" value="ATX71426.1"/>
    <property type="molecule type" value="Genomic_DNA"/>
</dbReference>
<dbReference type="InterPro" id="IPR008909">
    <property type="entry name" value="DALR_anticod-bd"/>
</dbReference>
<dbReference type="NCBIfam" id="TIGR00456">
    <property type="entry name" value="argS"/>
    <property type="match status" value="1"/>
</dbReference>
<evidence type="ECO:0000259" key="11">
    <source>
        <dbReference type="SMART" id="SM00836"/>
    </source>
</evidence>
<dbReference type="InterPro" id="IPR009080">
    <property type="entry name" value="tRNAsynth_Ia_anticodon-bd"/>
</dbReference>
<dbReference type="GO" id="GO:0005524">
    <property type="term" value="F:ATP binding"/>
    <property type="evidence" value="ECO:0007669"/>
    <property type="project" value="UniProtKB-UniRule"/>
</dbReference>
<evidence type="ECO:0000256" key="1">
    <source>
        <dbReference type="ARBA" id="ARBA00005594"/>
    </source>
</evidence>
<keyword evidence="7 9" id="KW-0030">Aminoacyl-tRNA synthetase</keyword>
<evidence type="ECO:0000256" key="4">
    <source>
        <dbReference type="ARBA" id="ARBA00022741"/>
    </source>
</evidence>